<gene>
    <name evidence="1" type="ORF">NC992_18935</name>
</gene>
<protein>
    <submittedName>
        <fullName evidence="1">Uncharacterized protein</fullName>
    </submittedName>
</protein>
<accession>A0ABV0K855</accession>
<dbReference type="RefSeq" id="WP_190694762.1">
    <property type="nucleotide sequence ID" value="NZ_JAMPKX010000009.1"/>
</dbReference>
<keyword evidence="2" id="KW-1185">Reference proteome</keyword>
<reference evidence="1 2" key="1">
    <citation type="submission" date="2022-04" db="EMBL/GenBank/DDBJ databases">
        <title>Positive selection, recombination, and allopatry shape intraspecific diversity of widespread and dominant cyanobacteria.</title>
        <authorList>
            <person name="Wei J."/>
            <person name="Shu W."/>
            <person name="Hu C."/>
        </authorList>
    </citation>
    <scope>NUCLEOTIDE SEQUENCE [LARGE SCALE GENOMIC DNA]</scope>
    <source>
        <strain evidence="1 2">DQ-A4</strain>
    </source>
</reference>
<sequence>MLLATLEIYVGYWRGSVLRSVWAIAARAFEAHCGSFGCLMPLPQYLGGSPDDNGGQKR</sequence>
<dbReference type="Proteomes" id="UP001482513">
    <property type="component" value="Unassembled WGS sequence"/>
</dbReference>
<organism evidence="1 2">
    <name type="scientific">Leptolyngbya subtilissima DQ-A4</name>
    <dbReference type="NCBI Taxonomy" id="2933933"/>
    <lineage>
        <taxon>Bacteria</taxon>
        <taxon>Bacillati</taxon>
        <taxon>Cyanobacteriota</taxon>
        <taxon>Cyanophyceae</taxon>
        <taxon>Leptolyngbyales</taxon>
        <taxon>Leptolyngbyaceae</taxon>
        <taxon>Leptolyngbya group</taxon>
        <taxon>Leptolyngbya</taxon>
    </lineage>
</organism>
<evidence type="ECO:0000313" key="1">
    <source>
        <dbReference type="EMBL" id="MEP0948966.1"/>
    </source>
</evidence>
<comment type="caution">
    <text evidence="1">The sequence shown here is derived from an EMBL/GenBank/DDBJ whole genome shotgun (WGS) entry which is preliminary data.</text>
</comment>
<evidence type="ECO:0000313" key="2">
    <source>
        <dbReference type="Proteomes" id="UP001482513"/>
    </source>
</evidence>
<proteinExistence type="predicted"/>
<name>A0ABV0K855_9CYAN</name>
<dbReference type="EMBL" id="JAMPKX010000009">
    <property type="protein sequence ID" value="MEP0948966.1"/>
    <property type="molecule type" value="Genomic_DNA"/>
</dbReference>